<keyword evidence="4" id="KW-0804">Transcription</keyword>
<dbReference type="SUPFAM" id="SSF53850">
    <property type="entry name" value="Periplasmic binding protein-like II"/>
    <property type="match status" value="1"/>
</dbReference>
<dbReference type="PROSITE" id="PS50931">
    <property type="entry name" value="HTH_LYSR"/>
    <property type="match status" value="1"/>
</dbReference>
<evidence type="ECO:0000256" key="4">
    <source>
        <dbReference type="ARBA" id="ARBA00023163"/>
    </source>
</evidence>
<dbReference type="OrthoDB" id="7809623at2"/>
<dbReference type="CDD" id="cd05466">
    <property type="entry name" value="PBP2_LTTR_substrate"/>
    <property type="match status" value="1"/>
</dbReference>
<dbReference type="InterPro" id="IPR036390">
    <property type="entry name" value="WH_DNA-bd_sf"/>
</dbReference>
<dbReference type="Pfam" id="PF00126">
    <property type="entry name" value="HTH_1"/>
    <property type="match status" value="1"/>
</dbReference>
<evidence type="ECO:0000259" key="5">
    <source>
        <dbReference type="PROSITE" id="PS50931"/>
    </source>
</evidence>
<dbReference type="GO" id="GO:0003700">
    <property type="term" value="F:DNA-binding transcription factor activity"/>
    <property type="evidence" value="ECO:0007669"/>
    <property type="project" value="InterPro"/>
</dbReference>
<name>A0A1U9YWH1_9HYPH</name>
<dbReference type="Pfam" id="PF03466">
    <property type="entry name" value="LysR_substrate"/>
    <property type="match status" value="1"/>
</dbReference>
<dbReference type="RefSeq" id="WP_018064613.1">
    <property type="nucleotide sequence ID" value="NZ_AQWH01000008.1"/>
</dbReference>
<dbReference type="InterPro" id="IPR000847">
    <property type="entry name" value="LysR_HTH_N"/>
</dbReference>
<evidence type="ECO:0000313" key="6">
    <source>
        <dbReference type="EMBL" id="AQZ49774.1"/>
    </source>
</evidence>
<evidence type="ECO:0000256" key="1">
    <source>
        <dbReference type="ARBA" id="ARBA00009437"/>
    </source>
</evidence>
<feature type="domain" description="HTH lysR-type" evidence="5">
    <location>
        <begin position="26"/>
        <end position="75"/>
    </location>
</feature>
<dbReference type="Gene3D" id="1.10.10.10">
    <property type="entry name" value="Winged helix-like DNA-binding domain superfamily/Winged helix DNA-binding domain"/>
    <property type="match status" value="1"/>
</dbReference>
<dbReference type="AlphaFoldDB" id="A0A1U9YWH1"/>
<evidence type="ECO:0000313" key="7">
    <source>
        <dbReference type="Proteomes" id="UP000191135"/>
    </source>
</evidence>
<dbReference type="Gene3D" id="3.40.190.290">
    <property type="match status" value="1"/>
</dbReference>
<dbReference type="KEGG" id="mmed:Mame_00391"/>
<keyword evidence="3" id="KW-0238">DNA-binding</keyword>
<dbReference type="GO" id="GO:0003677">
    <property type="term" value="F:DNA binding"/>
    <property type="evidence" value="ECO:0007669"/>
    <property type="project" value="UniProtKB-KW"/>
</dbReference>
<organism evidence="6 7">
    <name type="scientific">Martelella mediterranea DSM 17316</name>
    <dbReference type="NCBI Taxonomy" id="1122214"/>
    <lineage>
        <taxon>Bacteria</taxon>
        <taxon>Pseudomonadati</taxon>
        <taxon>Pseudomonadota</taxon>
        <taxon>Alphaproteobacteria</taxon>
        <taxon>Hyphomicrobiales</taxon>
        <taxon>Aurantimonadaceae</taxon>
        <taxon>Martelella</taxon>
    </lineage>
</organism>
<dbReference type="PRINTS" id="PR00039">
    <property type="entry name" value="HTHLYSR"/>
</dbReference>
<dbReference type="InterPro" id="IPR005119">
    <property type="entry name" value="LysR_subst-bd"/>
</dbReference>
<dbReference type="EMBL" id="CP020330">
    <property type="protein sequence ID" value="AQZ49774.1"/>
    <property type="molecule type" value="Genomic_DNA"/>
</dbReference>
<dbReference type="GO" id="GO:0005829">
    <property type="term" value="C:cytosol"/>
    <property type="evidence" value="ECO:0007669"/>
    <property type="project" value="TreeGrafter"/>
</dbReference>
<accession>A0A1U9YWH1</accession>
<dbReference type="PANTHER" id="PTHR30419:SF8">
    <property type="entry name" value="NITROGEN ASSIMILATION TRANSCRIPTIONAL ACTIVATOR-RELATED"/>
    <property type="match status" value="1"/>
</dbReference>
<dbReference type="InterPro" id="IPR036388">
    <property type="entry name" value="WH-like_DNA-bd_sf"/>
</dbReference>
<comment type="similarity">
    <text evidence="1">Belongs to the LysR transcriptional regulatory family.</text>
</comment>
<protein>
    <submittedName>
        <fullName evidence="6">Galactose-binding protein regulator</fullName>
    </submittedName>
</protein>
<keyword evidence="2" id="KW-0805">Transcription regulation</keyword>
<dbReference type="PANTHER" id="PTHR30419">
    <property type="entry name" value="HTH-TYPE TRANSCRIPTIONAL REGULATOR YBHD"/>
    <property type="match status" value="1"/>
</dbReference>
<sequence>MLAETAANRSLCRTMRFLLSRQYQHFAAVYRQGNLRKASQVAGVTQPALTKSIRQIEASVGAKLFERTPQGMVATPAAEKLYTLYESFDQQSRYAQLELVEFLSDTGPQIRIGAGFVWAWHRLSDVIGDYVKAQPSVRVKLTTGITDTLIPQLENHEIDIAVCDLQGIIPPPGYACRMLWSTGRRLWANANHPLAGKMNLTLKDLSACVWIGYTTDTRMMAMLERQFRDVDLKKPIQLVETSSLMAQLNVMANSEFVGVIADDIAEEAARRGLVPLDFTSEDWVLHAGAMYPREVESHPAFRHLLELLQKR</sequence>
<reference evidence="6 7" key="1">
    <citation type="submission" date="2017-03" db="EMBL/GenBank/DDBJ databases">
        <title>Foreign affairs: Plasmid Transfer between Roseobacters and Rhizobia.</title>
        <authorList>
            <person name="Bartling P."/>
            <person name="Bunk B."/>
            <person name="Overmann J."/>
            <person name="Brinkmann H."/>
            <person name="Petersen J."/>
        </authorList>
    </citation>
    <scope>NUCLEOTIDE SEQUENCE [LARGE SCALE GENOMIC DNA]</scope>
    <source>
        <strain evidence="6 7">MACL11</strain>
    </source>
</reference>
<dbReference type="Proteomes" id="UP000191135">
    <property type="component" value="Chromosome"/>
</dbReference>
<dbReference type="STRING" id="1122214.Mame_00391"/>
<evidence type="ECO:0000256" key="3">
    <source>
        <dbReference type="ARBA" id="ARBA00023125"/>
    </source>
</evidence>
<evidence type="ECO:0000256" key="2">
    <source>
        <dbReference type="ARBA" id="ARBA00023015"/>
    </source>
</evidence>
<keyword evidence="7" id="KW-1185">Reference proteome</keyword>
<proteinExistence type="inferred from homology"/>
<dbReference type="SUPFAM" id="SSF46785">
    <property type="entry name" value="Winged helix' DNA-binding domain"/>
    <property type="match status" value="1"/>
</dbReference>
<dbReference type="InterPro" id="IPR050950">
    <property type="entry name" value="HTH-type_LysR_regulators"/>
</dbReference>
<dbReference type="eggNOG" id="COG0583">
    <property type="taxonomic scope" value="Bacteria"/>
</dbReference>
<gene>
    <name evidence="6" type="primary">gbpR_1</name>
    <name evidence="6" type="ORF">Mame_00391</name>
</gene>